<keyword evidence="3" id="KW-1003">Cell membrane</keyword>
<evidence type="ECO:0000256" key="3">
    <source>
        <dbReference type="ARBA" id="ARBA00022475"/>
    </source>
</evidence>
<keyword evidence="5 8" id="KW-1133">Transmembrane helix</keyword>
<evidence type="ECO:0000256" key="6">
    <source>
        <dbReference type="ARBA" id="ARBA00023136"/>
    </source>
</evidence>
<evidence type="ECO:0000256" key="8">
    <source>
        <dbReference type="SAM" id="Phobius"/>
    </source>
</evidence>
<feature type="transmembrane region" description="Helical" evidence="8">
    <location>
        <begin position="584"/>
        <end position="606"/>
    </location>
</feature>
<comment type="caution">
    <text evidence="10">The sequence shown here is derived from an EMBL/GenBank/DDBJ whole genome shotgun (WGS) entry which is preliminary data.</text>
</comment>
<sequence>MSDALFTFALPAALLWPLLLMLWVPLMAALADRGQPRTPLDGLWCSAPLPALALALGVEERSLALDWWLLGGHWALDGTRGPLVAVTALLWLLAGVYARDYLAGEQARAVTGDGAAEARLRRFALLWPLTLSGNLLLLVAEDIASFYLGFAVMTFAAYGLVVHAQTRDARTGGLAYLVMAVLGEGLILAGLLWGAGSAGTTTLGGLREGMLEAPGGVWMGLLLWLGFGVKAGVVGLHLWLPLAHPVAPTPASAVLSGAMIKAGLVGWLVTLPLGETAAGEAFAWLGRAMLVAGLAAAIGAALYGVCQRHPKAVLAYSSVSQMGMVTVLVAMGLVAPALWPALSAAVVLFAAHHALTKGALFLGVGIGEHPPRLPAWLLWTLLALPALSLTGALASGLAGKWAFKAVLDDGGYKVVVTWLSLAAVGTTALMARTLWCQWQGERQAREDGLAPLVSPMPLAWLGALLAALTLPWWLGGELVDRGWPPLAKLPGLLWPLALGLAVSVMAWAVARRRPPRASWRLPPGDLWWPLVSGGQRLRVWGQGSLARLGSAQHAWVAWWVARERDAIRALDGMTRGEGWLRHHAAVLMIGVAVGLALLMLFGMASIGPA</sequence>
<feature type="transmembrane region" description="Helical" evidence="8">
    <location>
        <begin position="123"/>
        <end position="140"/>
    </location>
</feature>
<evidence type="ECO:0000313" key="10">
    <source>
        <dbReference type="EMBL" id="MCL7939937.1"/>
    </source>
</evidence>
<evidence type="ECO:0000259" key="9">
    <source>
        <dbReference type="Pfam" id="PF00361"/>
    </source>
</evidence>
<evidence type="ECO:0000256" key="1">
    <source>
        <dbReference type="ARBA" id="ARBA00004651"/>
    </source>
</evidence>
<evidence type="ECO:0000256" key="4">
    <source>
        <dbReference type="ARBA" id="ARBA00022692"/>
    </source>
</evidence>
<dbReference type="Proteomes" id="UP001165369">
    <property type="component" value="Unassembled WGS sequence"/>
</dbReference>
<feature type="transmembrane region" description="Helical" evidence="8">
    <location>
        <begin position="83"/>
        <end position="102"/>
    </location>
</feature>
<evidence type="ECO:0000313" key="11">
    <source>
        <dbReference type="Proteomes" id="UP001165369"/>
    </source>
</evidence>
<dbReference type="EMBL" id="JAMJPK010000002">
    <property type="protein sequence ID" value="MCL7939937.1"/>
    <property type="molecule type" value="Genomic_DNA"/>
</dbReference>
<dbReference type="Pfam" id="PF00361">
    <property type="entry name" value="Proton_antipo_M"/>
    <property type="match status" value="1"/>
</dbReference>
<evidence type="ECO:0000256" key="5">
    <source>
        <dbReference type="ARBA" id="ARBA00022989"/>
    </source>
</evidence>
<comment type="similarity">
    <text evidence="2">Belongs to the CPA3 antiporters (TC 2.A.63) subunit D family.</text>
</comment>
<feature type="transmembrane region" description="Helical" evidence="8">
    <location>
        <begin position="146"/>
        <end position="162"/>
    </location>
</feature>
<name>A0ABT0SZK0_9GAMM</name>
<keyword evidence="4 7" id="KW-0812">Transmembrane</keyword>
<feature type="transmembrane region" description="Helical" evidence="8">
    <location>
        <begin position="341"/>
        <end position="364"/>
    </location>
</feature>
<keyword evidence="6 8" id="KW-0472">Membrane</keyword>
<feature type="transmembrane region" description="Helical" evidence="8">
    <location>
        <begin position="492"/>
        <end position="510"/>
    </location>
</feature>
<feature type="transmembrane region" description="Helical" evidence="8">
    <location>
        <begin position="251"/>
        <end position="269"/>
    </location>
</feature>
<comment type="subcellular location">
    <subcellularLocation>
        <location evidence="1">Cell membrane</location>
        <topology evidence="1">Multi-pass membrane protein</topology>
    </subcellularLocation>
    <subcellularLocation>
        <location evidence="7">Membrane</location>
        <topology evidence="7">Multi-pass membrane protein</topology>
    </subcellularLocation>
</comment>
<proteinExistence type="inferred from homology"/>
<feature type="transmembrane region" description="Helical" evidence="8">
    <location>
        <begin position="281"/>
        <end position="306"/>
    </location>
</feature>
<accession>A0ABT0SZK0</accession>
<feature type="transmembrane region" description="Helical" evidence="8">
    <location>
        <begin position="216"/>
        <end position="239"/>
    </location>
</feature>
<feature type="transmembrane region" description="Helical" evidence="8">
    <location>
        <begin position="313"/>
        <end position="335"/>
    </location>
</feature>
<dbReference type="PANTHER" id="PTHR42703:SF1">
    <property type="entry name" value="NA(+)_H(+) ANTIPORTER SUBUNIT D1"/>
    <property type="match status" value="1"/>
</dbReference>
<dbReference type="PANTHER" id="PTHR42703">
    <property type="entry name" value="NADH DEHYDROGENASE"/>
    <property type="match status" value="1"/>
</dbReference>
<reference evidence="10" key="1">
    <citation type="submission" date="2022-05" db="EMBL/GenBank/DDBJ databases">
        <title>Halomonas geminus sp. nov. and Halomonas llamarensis sp. nov. isolated from high-altitude salars of the Atacama Desert.</title>
        <authorList>
            <person name="Hintersatz C."/>
            <person name="Rojas L.A."/>
            <person name="Wei T.-S."/>
            <person name="Kutschke S."/>
            <person name="Lehmann F."/>
            <person name="Jain R."/>
            <person name="Pollmann K."/>
        </authorList>
    </citation>
    <scope>NUCLEOTIDE SEQUENCE</scope>
    <source>
        <strain evidence="10">ATCH28</strain>
    </source>
</reference>
<feature type="transmembrane region" description="Helical" evidence="8">
    <location>
        <begin position="174"/>
        <end position="196"/>
    </location>
</feature>
<protein>
    <submittedName>
        <fullName evidence="10">Complex I subunit 5 family protein</fullName>
    </submittedName>
</protein>
<keyword evidence="11" id="KW-1185">Reference proteome</keyword>
<dbReference type="InterPro" id="IPR050586">
    <property type="entry name" value="CPA3_Na-H_Antiporter_D"/>
</dbReference>
<evidence type="ECO:0000256" key="2">
    <source>
        <dbReference type="ARBA" id="ARBA00005346"/>
    </source>
</evidence>
<feature type="transmembrane region" description="Helical" evidence="8">
    <location>
        <begin position="376"/>
        <end position="398"/>
    </location>
</feature>
<dbReference type="RefSeq" id="WP_250059992.1">
    <property type="nucleotide sequence ID" value="NZ_JAMJPK010000002.1"/>
</dbReference>
<organism evidence="10 11">
    <name type="scientific">Halomonas gemina</name>
    <dbReference type="NCBI Taxonomy" id="2945105"/>
    <lineage>
        <taxon>Bacteria</taxon>
        <taxon>Pseudomonadati</taxon>
        <taxon>Pseudomonadota</taxon>
        <taxon>Gammaproteobacteria</taxon>
        <taxon>Oceanospirillales</taxon>
        <taxon>Halomonadaceae</taxon>
        <taxon>Halomonas</taxon>
    </lineage>
</organism>
<feature type="domain" description="NADH:quinone oxidoreductase/Mrp antiporter transmembrane" evidence="9">
    <location>
        <begin position="140"/>
        <end position="365"/>
    </location>
</feature>
<evidence type="ECO:0000256" key="7">
    <source>
        <dbReference type="RuleBase" id="RU000320"/>
    </source>
</evidence>
<dbReference type="InterPro" id="IPR001750">
    <property type="entry name" value="ND/Mrp_TM"/>
</dbReference>
<feature type="transmembrane region" description="Helical" evidence="8">
    <location>
        <begin position="452"/>
        <end position="472"/>
    </location>
</feature>
<feature type="transmembrane region" description="Helical" evidence="8">
    <location>
        <begin position="410"/>
        <end position="431"/>
    </location>
</feature>
<gene>
    <name evidence="10" type="ORF">M8009_06430</name>
</gene>